<proteinExistence type="predicted"/>
<dbReference type="AlphaFoldDB" id="A0AAE8HYA0"/>
<evidence type="ECO:0000313" key="3">
    <source>
        <dbReference type="Proteomes" id="UP000185487"/>
    </source>
</evidence>
<dbReference type="KEGG" id="mphy:MCBMB27_02837"/>
<sequence>MVVAIDEVKGRQDDDRTDCRGDLVAAALFILRPNRLCRPRGDPSRLFADLRTG</sequence>
<evidence type="ECO:0000313" key="4">
    <source>
        <dbReference type="Proteomes" id="UP000199140"/>
    </source>
</evidence>
<gene>
    <name evidence="1" type="ORF">MCBMB27_02837</name>
    <name evidence="2" type="ORF">SAMN05192567_1532</name>
</gene>
<name>A0AAE8HYA0_9HYPH</name>
<dbReference type="EMBL" id="FOPK01000053">
    <property type="protein sequence ID" value="SFH74145.1"/>
    <property type="molecule type" value="Genomic_DNA"/>
</dbReference>
<evidence type="ECO:0008006" key="5">
    <source>
        <dbReference type="Google" id="ProtNLM"/>
    </source>
</evidence>
<dbReference type="Proteomes" id="UP000185487">
    <property type="component" value="Chromosome"/>
</dbReference>
<reference evidence="1 3" key="1">
    <citation type="submission" date="2016-04" db="EMBL/GenBank/DDBJ databases">
        <title>Complete genome sequencing and analysis of CBMB27, Methylobacterium phyllosphaerae isolated from leaf tissues of rice (Oryza sativa L.).</title>
        <authorList>
            <person name="Lee Y."/>
            <person name="Hwangbo K."/>
            <person name="Chung H."/>
            <person name="Yoo J."/>
            <person name="Kim K.Y."/>
            <person name="Sa T.M."/>
            <person name="Um Y."/>
            <person name="Madhaiyan M."/>
        </authorList>
    </citation>
    <scope>NUCLEOTIDE SEQUENCE [LARGE SCALE GENOMIC DNA]</scope>
    <source>
        <strain evidence="1 3">CBMB27</strain>
    </source>
</reference>
<protein>
    <recommendedName>
        <fullName evidence="5">Transposase</fullName>
    </recommendedName>
</protein>
<evidence type="ECO:0000313" key="1">
    <source>
        <dbReference type="EMBL" id="APT32128.1"/>
    </source>
</evidence>
<dbReference type="EMBL" id="CP015367">
    <property type="protein sequence ID" value="APT32128.1"/>
    <property type="molecule type" value="Genomic_DNA"/>
</dbReference>
<evidence type="ECO:0000313" key="2">
    <source>
        <dbReference type="EMBL" id="SFH74145.1"/>
    </source>
</evidence>
<accession>A0AAE8HYA0</accession>
<keyword evidence="3" id="KW-1185">Reference proteome</keyword>
<reference evidence="2 4" key="2">
    <citation type="submission" date="2016-10" db="EMBL/GenBank/DDBJ databases">
        <authorList>
            <person name="Varghese N."/>
            <person name="Submissions S."/>
        </authorList>
    </citation>
    <scope>NUCLEOTIDE SEQUENCE [LARGE SCALE GENOMIC DNA]</scope>
    <source>
        <strain evidence="2 4">CBMB27</strain>
    </source>
</reference>
<organism evidence="2 4">
    <name type="scientific">Methylobacterium phyllosphaerae</name>
    <dbReference type="NCBI Taxonomy" id="418223"/>
    <lineage>
        <taxon>Bacteria</taxon>
        <taxon>Pseudomonadati</taxon>
        <taxon>Pseudomonadota</taxon>
        <taxon>Alphaproteobacteria</taxon>
        <taxon>Hyphomicrobiales</taxon>
        <taxon>Methylobacteriaceae</taxon>
        <taxon>Methylobacterium</taxon>
    </lineage>
</organism>
<dbReference type="Proteomes" id="UP000199140">
    <property type="component" value="Unassembled WGS sequence"/>
</dbReference>